<reference evidence="5 6" key="2">
    <citation type="journal article" date="2010" name="Nucleic Acids Res.">
        <title>BeetleBase in 2010: revisions to provide comprehensive genomic information for Tribolium castaneum.</title>
        <authorList>
            <person name="Kim H.S."/>
            <person name="Murphy T."/>
            <person name="Xia J."/>
            <person name="Caragea D."/>
            <person name="Park Y."/>
            <person name="Beeman R.W."/>
            <person name="Lorenzen M.D."/>
            <person name="Butcher S."/>
            <person name="Manak J.R."/>
            <person name="Brown S.J."/>
        </authorList>
    </citation>
    <scope>GENOME REANNOTATION</scope>
    <source>
        <strain evidence="5 6">Georgia GA2</strain>
    </source>
</reference>
<organism evidence="5 6">
    <name type="scientific">Tribolium castaneum</name>
    <name type="common">Red flour beetle</name>
    <dbReference type="NCBI Taxonomy" id="7070"/>
    <lineage>
        <taxon>Eukaryota</taxon>
        <taxon>Metazoa</taxon>
        <taxon>Ecdysozoa</taxon>
        <taxon>Arthropoda</taxon>
        <taxon>Hexapoda</taxon>
        <taxon>Insecta</taxon>
        <taxon>Pterygota</taxon>
        <taxon>Neoptera</taxon>
        <taxon>Endopterygota</taxon>
        <taxon>Coleoptera</taxon>
        <taxon>Polyphaga</taxon>
        <taxon>Cucujiformia</taxon>
        <taxon>Tenebrionidae</taxon>
        <taxon>Tenebrionidae incertae sedis</taxon>
        <taxon>Tribolium</taxon>
    </lineage>
</organism>
<reference evidence="5 6" key="1">
    <citation type="journal article" date="2008" name="Nature">
        <title>The genome of the model beetle and pest Tribolium castaneum.</title>
        <authorList>
            <consortium name="Tribolium Genome Sequencing Consortium"/>
            <person name="Richards S."/>
            <person name="Gibbs R.A."/>
            <person name="Weinstock G.M."/>
            <person name="Brown S.J."/>
            <person name="Denell R."/>
            <person name="Beeman R.W."/>
            <person name="Gibbs R."/>
            <person name="Beeman R.W."/>
            <person name="Brown S.J."/>
            <person name="Bucher G."/>
            <person name="Friedrich M."/>
            <person name="Grimmelikhuijzen C.J."/>
            <person name="Klingler M."/>
            <person name="Lorenzen M."/>
            <person name="Richards S."/>
            <person name="Roth S."/>
            <person name="Schroder R."/>
            <person name="Tautz D."/>
            <person name="Zdobnov E.M."/>
            <person name="Muzny D."/>
            <person name="Gibbs R.A."/>
            <person name="Weinstock G.M."/>
            <person name="Attaway T."/>
            <person name="Bell S."/>
            <person name="Buhay C.J."/>
            <person name="Chandrabose M.N."/>
            <person name="Chavez D."/>
            <person name="Clerk-Blankenburg K.P."/>
            <person name="Cree A."/>
            <person name="Dao M."/>
            <person name="Davis C."/>
            <person name="Chacko J."/>
            <person name="Dinh H."/>
            <person name="Dugan-Rocha S."/>
            <person name="Fowler G."/>
            <person name="Garner T.T."/>
            <person name="Garnes J."/>
            <person name="Gnirke A."/>
            <person name="Hawes A."/>
            <person name="Hernandez J."/>
            <person name="Hines S."/>
            <person name="Holder M."/>
            <person name="Hume J."/>
            <person name="Jhangiani S.N."/>
            <person name="Joshi V."/>
            <person name="Khan Z.M."/>
            <person name="Jackson L."/>
            <person name="Kovar C."/>
            <person name="Kowis A."/>
            <person name="Lee S."/>
            <person name="Lewis L.R."/>
            <person name="Margolis J."/>
            <person name="Morgan M."/>
            <person name="Nazareth L.V."/>
            <person name="Nguyen N."/>
            <person name="Okwuonu G."/>
            <person name="Parker D."/>
            <person name="Richards S."/>
            <person name="Ruiz S.J."/>
            <person name="Santibanez J."/>
            <person name="Savard J."/>
            <person name="Scherer S.E."/>
            <person name="Schneider B."/>
            <person name="Sodergren E."/>
            <person name="Tautz D."/>
            <person name="Vattahil S."/>
            <person name="Villasana D."/>
            <person name="White C.S."/>
            <person name="Wright R."/>
            <person name="Park Y."/>
            <person name="Beeman R.W."/>
            <person name="Lord J."/>
            <person name="Oppert B."/>
            <person name="Lorenzen M."/>
            <person name="Brown S."/>
            <person name="Wang L."/>
            <person name="Savard J."/>
            <person name="Tautz D."/>
            <person name="Richards S."/>
            <person name="Weinstock G."/>
            <person name="Gibbs R.A."/>
            <person name="Liu Y."/>
            <person name="Worley K."/>
            <person name="Weinstock G."/>
            <person name="Elsik C.G."/>
            <person name="Reese J.T."/>
            <person name="Elhaik E."/>
            <person name="Landan G."/>
            <person name="Graur D."/>
            <person name="Arensburger P."/>
            <person name="Atkinson P."/>
            <person name="Beeman R.W."/>
            <person name="Beidler J."/>
            <person name="Brown S.J."/>
            <person name="Demuth J.P."/>
            <person name="Drury D.W."/>
            <person name="Du Y.Z."/>
            <person name="Fujiwara H."/>
            <person name="Lorenzen M."/>
            <person name="Maselli V."/>
            <person name="Osanai M."/>
            <person name="Park Y."/>
            <person name="Robertson H.M."/>
            <person name="Tu Z."/>
            <person name="Wang J.J."/>
            <person name="Wang S."/>
            <person name="Richards S."/>
            <person name="Song H."/>
            <person name="Zhang L."/>
            <person name="Sodergren E."/>
            <person name="Werner D."/>
            <person name="Stanke M."/>
            <person name="Morgenstern B."/>
            <person name="Solovyev V."/>
            <person name="Kosarev P."/>
            <person name="Brown G."/>
            <person name="Chen H.C."/>
            <person name="Ermolaeva O."/>
            <person name="Hlavina W."/>
            <person name="Kapustin Y."/>
            <person name="Kiryutin B."/>
            <person name="Kitts P."/>
            <person name="Maglott D."/>
            <person name="Pruitt K."/>
            <person name="Sapojnikov V."/>
            <person name="Souvorov A."/>
            <person name="Mackey A.J."/>
            <person name="Waterhouse R.M."/>
            <person name="Wyder S."/>
            <person name="Zdobnov E.M."/>
            <person name="Zdobnov E.M."/>
            <person name="Wyder S."/>
            <person name="Kriventseva E.V."/>
            <person name="Kadowaki T."/>
            <person name="Bork P."/>
            <person name="Aranda M."/>
            <person name="Bao R."/>
            <person name="Beermann A."/>
            <person name="Berns N."/>
            <person name="Bolognesi R."/>
            <person name="Bonneton F."/>
            <person name="Bopp D."/>
            <person name="Brown S.J."/>
            <person name="Bucher G."/>
            <person name="Butts T."/>
            <person name="Chaumot A."/>
            <person name="Denell R.E."/>
            <person name="Ferrier D.E."/>
            <person name="Friedrich M."/>
            <person name="Gordon C.M."/>
            <person name="Jindra M."/>
            <person name="Klingler M."/>
            <person name="Lan Q."/>
            <person name="Lattorff H.M."/>
            <person name="Laudet V."/>
            <person name="von Levetsow C."/>
            <person name="Liu Z."/>
            <person name="Lutz R."/>
            <person name="Lynch J.A."/>
            <person name="da Fonseca R.N."/>
            <person name="Posnien N."/>
            <person name="Reuter R."/>
            <person name="Roth S."/>
            <person name="Savard J."/>
            <person name="Schinko J.B."/>
            <person name="Schmitt C."/>
            <person name="Schoppmeier M."/>
            <person name="Schroder R."/>
            <person name="Shippy T.D."/>
            <person name="Simonnet F."/>
            <person name="Marques-Souza H."/>
            <person name="Tautz D."/>
            <person name="Tomoyasu Y."/>
            <person name="Trauner J."/>
            <person name="Van der Zee M."/>
            <person name="Vervoort M."/>
            <person name="Wittkopp N."/>
            <person name="Wimmer E.A."/>
            <person name="Yang X."/>
            <person name="Jones A.K."/>
            <person name="Sattelle D.B."/>
            <person name="Ebert P.R."/>
            <person name="Nelson D."/>
            <person name="Scott J.G."/>
            <person name="Beeman R.W."/>
            <person name="Muthukrishnan S."/>
            <person name="Kramer K.J."/>
            <person name="Arakane Y."/>
            <person name="Beeman R.W."/>
            <person name="Zhu Q."/>
            <person name="Hogenkamp D."/>
            <person name="Dixit R."/>
            <person name="Oppert B."/>
            <person name="Jiang H."/>
            <person name="Zou Z."/>
            <person name="Marshall J."/>
            <person name="Elpidina E."/>
            <person name="Vinokurov K."/>
            <person name="Oppert C."/>
            <person name="Zou Z."/>
            <person name="Evans J."/>
            <person name="Lu Z."/>
            <person name="Zhao P."/>
            <person name="Sumathipala N."/>
            <person name="Altincicek B."/>
            <person name="Vilcinskas A."/>
            <person name="Williams M."/>
            <person name="Hultmark D."/>
            <person name="Hetru C."/>
            <person name="Jiang H."/>
            <person name="Grimmelikhuijzen C.J."/>
            <person name="Hauser F."/>
            <person name="Cazzamali G."/>
            <person name="Williamson M."/>
            <person name="Park Y."/>
            <person name="Li B."/>
            <person name="Tanaka Y."/>
            <person name="Predel R."/>
            <person name="Neupert S."/>
            <person name="Schachtner J."/>
            <person name="Verleyen P."/>
            <person name="Raible F."/>
            <person name="Bork P."/>
            <person name="Friedrich M."/>
            <person name="Walden K.K."/>
            <person name="Robertson H.M."/>
            <person name="Angeli S."/>
            <person name="Foret S."/>
            <person name="Bucher G."/>
            <person name="Schuetz S."/>
            <person name="Maleszka R."/>
            <person name="Wimmer E.A."/>
            <person name="Beeman R.W."/>
            <person name="Lorenzen M."/>
            <person name="Tomoyasu Y."/>
            <person name="Miller S.C."/>
            <person name="Grossmann D."/>
            <person name="Bucher G."/>
        </authorList>
    </citation>
    <scope>NUCLEOTIDE SEQUENCE [LARGE SCALE GENOMIC DNA]</scope>
    <source>
        <strain evidence="5 6">Georgia GA2</strain>
    </source>
</reference>
<proteinExistence type="predicted"/>
<sequence>MICLILLIVLFVSGGFTLECNTINHRQKFKPDIILAQHYCKNVPSNLVIDSLYFVETNYPQEVTIVDSEIPTISNYSSLLNMKYVRKLVLKGLGIRNIIPGAFRNMNNLQELDLSFNQIRELSGDAFQGLERLETLHLEGNQLRDDLEEKRKFLPNLKNLFLSDNPIGAAE</sequence>
<dbReference type="PANTHER" id="PTHR24373:SF370">
    <property type="entry name" value="FISH-LIPS, ISOFORM E"/>
    <property type="match status" value="1"/>
</dbReference>
<name>A0A139WGM4_TRICA</name>
<dbReference type="Gene3D" id="3.80.10.10">
    <property type="entry name" value="Ribonuclease Inhibitor"/>
    <property type="match status" value="1"/>
</dbReference>
<evidence type="ECO:0000313" key="6">
    <source>
        <dbReference type="Proteomes" id="UP000007266"/>
    </source>
</evidence>
<dbReference type="InParanoid" id="A0A139WGM4"/>
<dbReference type="EMBL" id="KQ971344">
    <property type="protein sequence ID" value="KYB27102.1"/>
    <property type="molecule type" value="Genomic_DNA"/>
</dbReference>
<keyword evidence="6" id="KW-1185">Reference proteome</keyword>
<evidence type="ECO:0000313" key="5">
    <source>
        <dbReference type="EMBL" id="KYB27102.1"/>
    </source>
</evidence>
<accession>A0A139WGM4</accession>
<evidence type="ECO:0000256" key="4">
    <source>
        <dbReference type="SAM" id="SignalP"/>
    </source>
</evidence>
<dbReference type="SMART" id="SM00369">
    <property type="entry name" value="LRR_TYP"/>
    <property type="match status" value="2"/>
</dbReference>
<dbReference type="Pfam" id="PF13855">
    <property type="entry name" value="LRR_8"/>
    <property type="match status" value="1"/>
</dbReference>
<dbReference type="AlphaFoldDB" id="A0A139WGM4"/>
<keyword evidence="1" id="KW-0433">Leucine-rich repeat</keyword>
<dbReference type="InterPro" id="IPR003591">
    <property type="entry name" value="Leu-rich_rpt_typical-subtyp"/>
</dbReference>
<dbReference type="SUPFAM" id="SSF52058">
    <property type="entry name" value="L domain-like"/>
    <property type="match status" value="1"/>
</dbReference>
<dbReference type="OrthoDB" id="676979at2759"/>
<dbReference type="InterPro" id="IPR032675">
    <property type="entry name" value="LRR_dom_sf"/>
</dbReference>
<evidence type="ECO:0000256" key="2">
    <source>
        <dbReference type="ARBA" id="ARBA00022729"/>
    </source>
</evidence>
<dbReference type="InterPro" id="IPR001611">
    <property type="entry name" value="Leu-rich_rpt"/>
</dbReference>
<feature type="chain" id="PRO_5007299927" evidence="4">
    <location>
        <begin position="18"/>
        <end position="171"/>
    </location>
</feature>
<keyword evidence="3" id="KW-0677">Repeat</keyword>
<dbReference type="PROSITE" id="PS51450">
    <property type="entry name" value="LRR"/>
    <property type="match status" value="1"/>
</dbReference>
<keyword evidence="2 4" id="KW-0732">Signal</keyword>
<dbReference type="KEGG" id="tca:103313321"/>
<dbReference type="PANTHER" id="PTHR24373">
    <property type="entry name" value="SLIT RELATED LEUCINE-RICH REPEAT NEURONAL PROTEIN"/>
    <property type="match status" value="1"/>
</dbReference>
<dbReference type="InterPro" id="IPR050328">
    <property type="entry name" value="Dev_Immune_Receptor"/>
</dbReference>
<evidence type="ECO:0000256" key="1">
    <source>
        <dbReference type="ARBA" id="ARBA00022614"/>
    </source>
</evidence>
<feature type="signal peptide" evidence="4">
    <location>
        <begin position="1"/>
        <end position="17"/>
    </location>
</feature>
<evidence type="ECO:0000256" key="3">
    <source>
        <dbReference type="ARBA" id="ARBA00022737"/>
    </source>
</evidence>
<protein>
    <submittedName>
        <fullName evidence="5">Protein slit-like Protein</fullName>
    </submittedName>
</protein>
<gene>
    <name evidence="5" type="primary">AUGUSTUS-3.0.2_30892</name>
    <name evidence="5" type="ORF">TcasGA2_TC030892</name>
</gene>
<dbReference type="Proteomes" id="UP000007266">
    <property type="component" value="Linkage group 6"/>
</dbReference>